<dbReference type="PANTHER" id="PTHR38733">
    <property type="entry name" value="PROTEIN MCRC"/>
    <property type="match status" value="1"/>
</dbReference>
<dbReference type="Pfam" id="PF10117">
    <property type="entry name" value="McrBC"/>
    <property type="match status" value="1"/>
</dbReference>
<organism evidence="1 2">
    <name type="scientific">Kangiella aquimarina</name>
    <dbReference type="NCBI Taxonomy" id="261965"/>
    <lineage>
        <taxon>Bacteria</taxon>
        <taxon>Pseudomonadati</taxon>
        <taxon>Pseudomonadota</taxon>
        <taxon>Gammaproteobacteria</taxon>
        <taxon>Kangiellales</taxon>
        <taxon>Kangiellaceae</taxon>
        <taxon>Kangiella</taxon>
    </lineage>
</organism>
<proteinExistence type="predicted"/>
<dbReference type="PANTHER" id="PTHR38733:SF1">
    <property type="entry name" value="TYPE IV METHYL-DIRECTED RESTRICTION ENZYME ECOKMCRBC"/>
    <property type="match status" value="1"/>
</dbReference>
<keyword evidence="2" id="KW-1185">Reference proteome</keyword>
<name>A0ABZ0X216_9GAMM</name>
<gene>
    <name evidence="1" type="ORF">SR900_08055</name>
</gene>
<dbReference type="Proteomes" id="UP001324185">
    <property type="component" value="Chromosome"/>
</dbReference>
<dbReference type="InterPro" id="IPR019292">
    <property type="entry name" value="McrC"/>
</dbReference>
<evidence type="ECO:0000313" key="1">
    <source>
        <dbReference type="EMBL" id="WQG84416.1"/>
    </source>
</evidence>
<dbReference type="RefSeq" id="WP_018624884.1">
    <property type="nucleotide sequence ID" value="NZ_CP140158.1"/>
</dbReference>
<reference evidence="1 2" key="1">
    <citation type="submission" date="2023-11" db="EMBL/GenBank/DDBJ databases">
        <title>MicrobeMod: A computational toolkit for identifying prokaryotic methylation and restriction-modification with nanopore sequencing.</title>
        <authorList>
            <person name="Crits-Christoph A."/>
            <person name="Kang S.C."/>
            <person name="Lee H."/>
            <person name="Ostrov N."/>
        </authorList>
    </citation>
    <scope>NUCLEOTIDE SEQUENCE [LARGE SCALE GENOMIC DNA]</scope>
    <source>
        <strain evidence="1 2">DSMZ 16071</strain>
    </source>
</reference>
<protein>
    <submittedName>
        <fullName evidence="1">Uncharacterized protein</fullName>
    </submittedName>
</protein>
<evidence type="ECO:0000313" key="2">
    <source>
        <dbReference type="Proteomes" id="UP001324185"/>
    </source>
</evidence>
<accession>A0ABZ0X216</accession>
<sequence length="277" mass="32431">MQIQAFEWSKLKVGEKGFLKSHYKKVVQWHINQDKTYFEIGPDFIKLTNWLGVLQVGNLTIEILPKLGNAPFISDDGEREEHMLKWKRAFVEMLGHTGWIKFRNTHTFASLSLTNFSIIDIYYLEFIKEVETVVRNGLNKRYSKKEQNRNCLKGKLLFNKNISLNLIHKERFFTRADNYDENHKLNQVIAAALRIIISNVSGGIIKAKAGNLLILFDEIEKKTFNQRALERITLDRKTSHYKYSFELAKLILLNLNRGTATIRYKSTKNILNLMNYK</sequence>
<dbReference type="EMBL" id="CP140158">
    <property type="protein sequence ID" value="WQG84416.1"/>
    <property type="molecule type" value="Genomic_DNA"/>
</dbReference>